<dbReference type="Proteomes" id="UP000191931">
    <property type="component" value="Unassembled WGS sequence"/>
</dbReference>
<evidence type="ECO:0000256" key="4">
    <source>
        <dbReference type="ARBA" id="ARBA00016902"/>
    </source>
</evidence>
<keyword evidence="7 9" id="KW-0413">Isomerase</keyword>
<dbReference type="SUPFAM" id="SSF102735">
    <property type="entry name" value="Trigger factor ribosome-binding domain"/>
    <property type="match status" value="1"/>
</dbReference>
<evidence type="ECO:0000256" key="3">
    <source>
        <dbReference type="ARBA" id="ARBA00013194"/>
    </source>
</evidence>
<dbReference type="EC" id="5.2.1.8" evidence="3 9"/>
<feature type="domain" description="Trigger factor ribosome-binding bacterial" evidence="12">
    <location>
        <begin position="1"/>
        <end position="145"/>
    </location>
</feature>
<comment type="similarity">
    <text evidence="2 9">Belongs to the FKBP-type PPIase family. Tig subfamily.</text>
</comment>
<organism evidence="14 15">
    <name type="scientific">Desulfamplus magnetovallimortis</name>
    <dbReference type="NCBI Taxonomy" id="1246637"/>
    <lineage>
        <taxon>Bacteria</taxon>
        <taxon>Pseudomonadati</taxon>
        <taxon>Thermodesulfobacteriota</taxon>
        <taxon>Desulfobacteria</taxon>
        <taxon>Desulfobacterales</taxon>
        <taxon>Desulfobacteraceae</taxon>
        <taxon>Desulfamplus</taxon>
    </lineage>
</organism>
<feature type="region of interest" description="Disordered" evidence="10">
    <location>
        <begin position="435"/>
        <end position="458"/>
    </location>
</feature>
<evidence type="ECO:0000313" key="15">
    <source>
        <dbReference type="Proteomes" id="UP000191931"/>
    </source>
</evidence>
<dbReference type="OrthoDB" id="9767721at2"/>
<dbReference type="InterPro" id="IPR046357">
    <property type="entry name" value="PPIase_dom_sf"/>
</dbReference>
<name>A0A1W1HCS4_9BACT</name>
<evidence type="ECO:0000259" key="13">
    <source>
        <dbReference type="Pfam" id="PF05698"/>
    </source>
</evidence>
<dbReference type="GO" id="GO:0043335">
    <property type="term" value="P:protein unfolding"/>
    <property type="evidence" value="ECO:0007669"/>
    <property type="project" value="TreeGrafter"/>
</dbReference>
<evidence type="ECO:0000256" key="6">
    <source>
        <dbReference type="ARBA" id="ARBA00023186"/>
    </source>
</evidence>
<dbReference type="InterPro" id="IPR027304">
    <property type="entry name" value="Trigger_fact/SurA_dom_sf"/>
</dbReference>
<dbReference type="SUPFAM" id="SSF54534">
    <property type="entry name" value="FKBP-like"/>
    <property type="match status" value="1"/>
</dbReference>
<dbReference type="STRING" id="1246637.MTBBW1_2180007"/>
<comment type="function">
    <text evidence="9">Involved in protein export. Acts as a chaperone by maintaining the newly synthesized protein in an open conformation. Functions as a peptidyl-prolyl cis-trans isomerase.</text>
</comment>
<evidence type="ECO:0000256" key="8">
    <source>
        <dbReference type="ARBA" id="ARBA00029986"/>
    </source>
</evidence>
<dbReference type="InterPro" id="IPR036611">
    <property type="entry name" value="Trigger_fac_ribosome-bd_sf"/>
</dbReference>
<dbReference type="GO" id="GO:0005737">
    <property type="term" value="C:cytoplasm"/>
    <property type="evidence" value="ECO:0007669"/>
    <property type="project" value="UniProtKB-SubCell"/>
</dbReference>
<keyword evidence="9" id="KW-0132">Cell division</keyword>
<evidence type="ECO:0000256" key="2">
    <source>
        <dbReference type="ARBA" id="ARBA00005464"/>
    </source>
</evidence>
<dbReference type="GO" id="GO:0051301">
    <property type="term" value="P:cell division"/>
    <property type="evidence" value="ECO:0007669"/>
    <property type="project" value="UniProtKB-KW"/>
</dbReference>
<evidence type="ECO:0000259" key="11">
    <source>
        <dbReference type="Pfam" id="PF00254"/>
    </source>
</evidence>
<keyword evidence="9" id="KW-0131">Cell cycle</keyword>
<dbReference type="PANTHER" id="PTHR30560">
    <property type="entry name" value="TRIGGER FACTOR CHAPERONE AND PEPTIDYL-PROLYL CIS/TRANS ISOMERASE"/>
    <property type="match status" value="1"/>
</dbReference>
<reference evidence="14 15" key="1">
    <citation type="submission" date="2017-03" db="EMBL/GenBank/DDBJ databases">
        <authorList>
            <person name="Afonso C.L."/>
            <person name="Miller P.J."/>
            <person name="Scott M.A."/>
            <person name="Spackman E."/>
            <person name="Goraichik I."/>
            <person name="Dimitrov K.M."/>
            <person name="Suarez D.L."/>
            <person name="Swayne D.E."/>
        </authorList>
    </citation>
    <scope>NUCLEOTIDE SEQUENCE [LARGE SCALE GENOMIC DNA]</scope>
    <source>
        <strain evidence="14">PRJEB14757</strain>
    </source>
</reference>
<evidence type="ECO:0000256" key="9">
    <source>
        <dbReference type="HAMAP-Rule" id="MF_00303"/>
    </source>
</evidence>
<accession>A0A1W1HCS4</accession>
<dbReference type="GO" id="GO:0043022">
    <property type="term" value="F:ribosome binding"/>
    <property type="evidence" value="ECO:0007669"/>
    <property type="project" value="TreeGrafter"/>
</dbReference>
<dbReference type="RefSeq" id="WP_080807997.1">
    <property type="nucleotide sequence ID" value="NZ_LT828559.1"/>
</dbReference>
<comment type="catalytic activity">
    <reaction evidence="1 9">
        <text>[protein]-peptidylproline (omega=180) = [protein]-peptidylproline (omega=0)</text>
        <dbReference type="Rhea" id="RHEA:16237"/>
        <dbReference type="Rhea" id="RHEA-COMP:10747"/>
        <dbReference type="Rhea" id="RHEA-COMP:10748"/>
        <dbReference type="ChEBI" id="CHEBI:83833"/>
        <dbReference type="ChEBI" id="CHEBI:83834"/>
        <dbReference type="EC" id="5.2.1.8"/>
    </reaction>
</comment>
<dbReference type="InterPro" id="IPR005215">
    <property type="entry name" value="Trig_fac"/>
</dbReference>
<evidence type="ECO:0000313" key="14">
    <source>
        <dbReference type="EMBL" id="SLM30259.1"/>
    </source>
</evidence>
<evidence type="ECO:0000256" key="1">
    <source>
        <dbReference type="ARBA" id="ARBA00000971"/>
    </source>
</evidence>
<dbReference type="Gene3D" id="3.30.70.1050">
    <property type="entry name" value="Trigger factor ribosome-binding domain"/>
    <property type="match status" value="1"/>
</dbReference>
<evidence type="ECO:0000256" key="7">
    <source>
        <dbReference type="ARBA" id="ARBA00023235"/>
    </source>
</evidence>
<dbReference type="InterPro" id="IPR037041">
    <property type="entry name" value="Trigger_fac_C_sf"/>
</dbReference>
<dbReference type="AlphaFoldDB" id="A0A1W1HCS4"/>
<dbReference type="PANTHER" id="PTHR30560:SF3">
    <property type="entry name" value="TRIGGER FACTOR-LIKE PROTEIN TIG, CHLOROPLASTIC"/>
    <property type="match status" value="1"/>
</dbReference>
<dbReference type="Pfam" id="PF05697">
    <property type="entry name" value="Trigger_N"/>
    <property type="match status" value="1"/>
</dbReference>
<comment type="domain">
    <text evidence="9">Consists of 3 domains; the N-terminus binds the ribosome, the middle domain has PPIase activity, while the C-terminus has intrinsic chaperone activity on its own.</text>
</comment>
<dbReference type="GO" id="GO:0051083">
    <property type="term" value="P:'de novo' cotranslational protein folding"/>
    <property type="evidence" value="ECO:0007669"/>
    <property type="project" value="TreeGrafter"/>
</dbReference>
<gene>
    <name evidence="9 14" type="primary">tig</name>
    <name evidence="14" type="ORF">MTBBW1_2180007</name>
</gene>
<dbReference type="HAMAP" id="MF_00303">
    <property type="entry name" value="Trigger_factor_Tig"/>
    <property type="match status" value="1"/>
</dbReference>
<keyword evidence="9" id="KW-0963">Cytoplasm</keyword>
<evidence type="ECO:0000256" key="5">
    <source>
        <dbReference type="ARBA" id="ARBA00023110"/>
    </source>
</evidence>
<proteinExistence type="inferred from homology"/>
<dbReference type="GO" id="GO:0015031">
    <property type="term" value="P:protein transport"/>
    <property type="evidence" value="ECO:0007669"/>
    <property type="project" value="UniProtKB-UniRule"/>
</dbReference>
<keyword evidence="15" id="KW-1185">Reference proteome</keyword>
<keyword evidence="5 9" id="KW-0697">Rotamase</keyword>
<dbReference type="PIRSF" id="PIRSF003095">
    <property type="entry name" value="Trigger_factor"/>
    <property type="match status" value="1"/>
</dbReference>
<dbReference type="Pfam" id="PF00254">
    <property type="entry name" value="FKBP_C"/>
    <property type="match status" value="1"/>
</dbReference>
<evidence type="ECO:0000256" key="10">
    <source>
        <dbReference type="SAM" id="MobiDB-lite"/>
    </source>
</evidence>
<comment type="subcellular location">
    <subcellularLocation>
        <location evidence="9">Cytoplasm</location>
    </subcellularLocation>
    <text evidence="9">About half TF is bound to the ribosome near the polypeptide exit tunnel while the other half is free in the cytoplasm.</text>
</comment>
<evidence type="ECO:0000259" key="12">
    <source>
        <dbReference type="Pfam" id="PF05697"/>
    </source>
</evidence>
<feature type="domain" description="Trigger factor C-terminal" evidence="13">
    <location>
        <begin position="266"/>
        <end position="423"/>
    </location>
</feature>
<dbReference type="GO" id="GO:0003755">
    <property type="term" value="F:peptidyl-prolyl cis-trans isomerase activity"/>
    <property type="evidence" value="ECO:0007669"/>
    <property type="project" value="UniProtKB-UniRule"/>
</dbReference>
<keyword evidence="6 9" id="KW-0143">Chaperone</keyword>
<dbReference type="InterPro" id="IPR008880">
    <property type="entry name" value="Trigger_fac_C"/>
</dbReference>
<dbReference type="Gene3D" id="1.10.3120.10">
    <property type="entry name" value="Trigger factor, C-terminal domain"/>
    <property type="match status" value="1"/>
</dbReference>
<dbReference type="InterPro" id="IPR001179">
    <property type="entry name" value="PPIase_FKBP_dom"/>
</dbReference>
<dbReference type="Pfam" id="PF05698">
    <property type="entry name" value="Trigger_C"/>
    <property type="match status" value="1"/>
</dbReference>
<dbReference type="NCBIfam" id="TIGR00115">
    <property type="entry name" value="tig"/>
    <property type="match status" value="1"/>
</dbReference>
<protein>
    <recommendedName>
        <fullName evidence="4 9">Trigger factor</fullName>
        <shortName evidence="9">TF</shortName>
        <ecNumber evidence="3 9">5.2.1.8</ecNumber>
    </recommendedName>
    <alternativeName>
        <fullName evidence="8 9">PPIase</fullName>
    </alternativeName>
</protein>
<dbReference type="GO" id="GO:0044183">
    <property type="term" value="F:protein folding chaperone"/>
    <property type="evidence" value="ECO:0007669"/>
    <property type="project" value="TreeGrafter"/>
</dbReference>
<feature type="domain" description="PPIase FKBP-type" evidence="11">
    <location>
        <begin position="160"/>
        <end position="242"/>
    </location>
</feature>
<dbReference type="Gene3D" id="3.10.50.40">
    <property type="match status" value="1"/>
</dbReference>
<dbReference type="EMBL" id="FWEV01000133">
    <property type="protein sequence ID" value="SLM30259.1"/>
    <property type="molecule type" value="Genomic_DNA"/>
</dbReference>
<sequence length="458" mass="52036">MQVNIEDVNTVKKHIHFEIPCEDVKIELDKAYKELNKTASIKGFRKGKIPRKVLESRFGKDVNADISARMVQNAFVEVAENNDYEIIGKPVFNPETPVIEQGKDLIFDLDFEIRPQLDDIDFKGLELNKNLYRVTNEEIDVQLKMIQRQMSTKEVVTEERPVKSSDFVMIDYEGFVDGEPFSATPKVENYVMSIGSKALPEAFSEKLTGSMSGQELEIEVVYPEDDKNKEIAGKTVLFKVLLKEIQEQVLPPIDDELAKKLGQYETLEDVKKVIAKNLQMGIETRVHQEMSEQIFQQLLDRCQFDTPDALVDAELNAIVAETEQNLAHNNLTMEELGFTVESIKERSREVAEKQARRHILLGKIIKQENLELNEEEIEKLCISMAYAMGATTEVVKALLQESPQQAEYIKYTELEKKAVNLIIDNSTIIEVTPEIEGQSASIDDASEKEEAISSDPTE</sequence>
<dbReference type="SUPFAM" id="SSF109998">
    <property type="entry name" value="Triger factor/SurA peptide-binding domain-like"/>
    <property type="match status" value="1"/>
</dbReference>
<dbReference type="InterPro" id="IPR008881">
    <property type="entry name" value="Trigger_fac_ribosome-bd_bac"/>
</dbReference>